<dbReference type="InterPro" id="IPR020846">
    <property type="entry name" value="MFS_dom"/>
</dbReference>
<feature type="transmembrane region" description="Helical" evidence="6">
    <location>
        <begin position="28"/>
        <end position="52"/>
    </location>
</feature>
<evidence type="ECO:0000256" key="3">
    <source>
        <dbReference type="ARBA" id="ARBA00022692"/>
    </source>
</evidence>
<dbReference type="GO" id="GO:0022857">
    <property type="term" value="F:transmembrane transporter activity"/>
    <property type="evidence" value="ECO:0007669"/>
    <property type="project" value="InterPro"/>
</dbReference>
<evidence type="ECO:0000313" key="9">
    <source>
        <dbReference type="Proteomes" id="UP000766550"/>
    </source>
</evidence>
<sequence length="445" mass="46603">MRAPITGVTVTDAADATSLTDLIRNEEFLALASTAFARSQAYSTILIALAMYADLFGTSGTVEGLFGTVFALTQFLIVLPLGRVVDTGNSKRYLLAGLLLNIAIFTGFTFVTAVEHVLVLRALQGVGASLLWITGSTVVGEISPDGKRGLWLGSYNQVAAVSSLAGTIFGGLLLYTYGFQTTYAVLVAVTTLATLSVYRFLRDNPGQQTDTADASGLDTLKTLLQRPAIRALVSFRFGFSVAKMAVVIFLPIYAKTQFGINPLAIGGILAGGKLTKSLLQGRMGTLIDGAEHRYKFVFAGAAVYAVGILFIPLAGSATQFLSAVSLSAAGRTMVLPPAFFGLFAAYGVLGVGDSIRLPASMTLFVEEGERLDAVAGSFSLRSLSWKVGQLIGPVAVGAIWEATSALVAFWVAAGCAGAAAVAFVAMAIRSTRREQRASTAVRSAD</sequence>
<dbReference type="SUPFAM" id="SSF103473">
    <property type="entry name" value="MFS general substrate transporter"/>
    <property type="match status" value="1"/>
</dbReference>
<evidence type="ECO:0000256" key="1">
    <source>
        <dbReference type="ARBA" id="ARBA00004141"/>
    </source>
</evidence>
<evidence type="ECO:0000256" key="6">
    <source>
        <dbReference type="SAM" id="Phobius"/>
    </source>
</evidence>
<name>A0A8J8C311_9EURY</name>
<dbReference type="PANTHER" id="PTHR23506">
    <property type="entry name" value="GH10249P"/>
    <property type="match status" value="1"/>
</dbReference>
<proteinExistence type="predicted"/>
<reference evidence="8 9" key="1">
    <citation type="submission" date="2021-06" db="EMBL/GenBank/DDBJ databases">
        <title>New haloarchaea isolates fom saline soil.</title>
        <authorList>
            <person name="Duran-Viseras A."/>
            <person name="Sanchez-Porro C.S."/>
            <person name="Ventosa A."/>
        </authorList>
    </citation>
    <scope>NUCLEOTIDE SEQUENCE [LARGE SCALE GENOMIC DNA]</scope>
    <source>
        <strain evidence="8 9">JCM 183640</strain>
    </source>
</reference>
<dbReference type="Pfam" id="PF07690">
    <property type="entry name" value="MFS_1"/>
    <property type="match status" value="1"/>
</dbReference>
<keyword evidence="4 6" id="KW-1133">Transmembrane helix</keyword>
<organism evidence="8 9">
    <name type="scientific">Haloarcula limicola</name>
    <dbReference type="NCBI Taxonomy" id="1429915"/>
    <lineage>
        <taxon>Archaea</taxon>
        <taxon>Methanobacteriati</taxon>
        <taxon>Methanobacteriota</taxon>
        <taxon>Stenosarchaea group</taxon>
        <taxon>Halobacteria</taxon>
        <taxon>Halobacteriales</taxon>
        <taxon>Haloarculaceae</taxon>
        <taxon>Haloarcula</taxon>
    </lineage>
</organism>
<feature type="transmembrane region" description="Helical" evidence="6">
    <location>
        <begin position="126"/>
        <end position="143"/>
    </location>
</feature>
<keyword evidence="9" id="KW-1185">Reference proteome</keyword>
<dbReference type="Proteomes" id="UP000766550">
    <property type="component" value="Unassembled WGS sequence"/>
</dbReference>
<feature type="transmembrane region" description="Helical" evidence="6">
    <location>
        <begin position="334"/>
        <end position="352"/>
    </location>
</feature>
<dbReference type="PROSITE" id="PS50850">
    <property type="entry name" value="MFS"/>
    <property type="match status" value="1"/>
</dbReference>
<feature type="transmembrane region" description="Helical" evidence="6">
    <location>
        <begin position="296"/>
        <end position="314"/>
    </location>
</feature>
<dbReference type="InterPro" id="IPR011701">
    <property type="entry name" value="MFS"/>
</dbReference>
<dbReference type="PANTHER" id="PTHR23506:SF23">
    <property type="entry name" value="GH10249P"/>
    <property type="match status" value="1"/>
</dbReference>
<dbReference type="InterPro" id="IPR050930">
    <property type="entry name" value="MFS_Vesicular_Transporter"/>
</dbReference>
<feature type="transmembrane region" description="Helical" evidence="6">
    <location>
        <begin position="93"/>
        <end position="114"/>
    </location>
</feature>
<feature type="transmembrane region" description="Helical" evidence="6">
    <location>
        <begin position="64"/>
        <end position="81"/>
    </location>
</feature>
<feature type="domain" description="Major facilitator superfamily (MFS) profile" evidence="7">
    <location>
        <begin position="27"/>
        <end position="431"/>
    </location>
</feature>
<feature type="transmembrane region" description="Helical" evidence="6">
    <location>
        <begin position="155"/>
        <end position="177"/>
    </location>
</feature>
<evidence type="ECO:0000256" key="5">
    <source>
        <dbReference type="ARBA" id="ARBA00023136"/>
    </source>
</evidence>
<gene>
    <name evidence="8" type="ORF">KTS45_06035</name>
</gene>
<dbReference type="GO" id="GO:0016020">
    <property type="term" value="C:membrane"/>
    <property type="evidence" value="ECO:0007669"/>
    <property type="project" value="UniProtKB-SubCell"/>
</dbReference>
<keyword evidence="5 6" id="KW-0472">Membrane</keyword>
<accession>A0A8J8C311</accession>
<evidence type="ECO:0000259" key="7">
    <source>
        <dbReference type="PROSITE" id="PS50850"/>
    </source>
</evidence>
<feature type="transmembrane region" description="Helical" evidence="6">
    <location>
        <begin position="231"/>
        <end position="252"/>
    </location>
</feature>
<comment type="subcellular location">
    <subcellularLocation>
        <location evidence="1">Membrane</location>
        <topology evidence="1">Multi-pass membrane protein</topology>
    </subcellularLocation>
</comment>
<feature type="transmembrane region" description="Helical" evidence="6">
    <location>
        <begin position="258"/>
        <end position="275"/>
    </location>
</feature>
<evidence type="ECO:0000256" key="2">
    <source>
        <dbReference type="ARBA" id="ARBA00022448"/>
    </source>
</evidence>
<dbReference type="EMBL" id="JAHQXF010000001">
    <property type="protein sequence ID" value="MBV0923757.1"/>
    <property type="molecule type" value="Genomic_DNA"/>
</dbReference>
<keyword evidence="2" id="KW-0813">Transport</keyword>
<protein>
    <submittedName>
        <fullName evidence="8">MFS transporter</fullName>
    </submittedName>
</protein>
<feature type="transmembrane region" description="Helical" evidence="6">
    <location>
        <begin position="406"/>
        <end position="428"/>
    </location>
</feature>
<evidence type="ECO:0000256" key="4">
    <source>
        <dbReference type="ARBA" id="ARBA00022989"/>
    </source>
</evidence>
<dbReference type="OrthoDB" id="214271at2157"/>
<comment type="caution">
    <text evidence="8">The sequence shown here is derived from an EMBL/GenBank/DDBJ whole genome shotgun (WGS) entry which is preliminary data.</text>
</comment>
<dbReference type="AlphaFoldDB" id="A0A8J8C311"/>
<evidence type="ECO:0000313" key="8">
    <source>
        <dbReference type="EMBL" id="MBV0923757.1"/>
    </source>
</evidence>
<dbReference type="InterPro" id="IPR036259">
    <property type="entry name" value="MFS_trans_sf"/>
</dbReference>
<feature type="transmembrane region" description="Helical" evidence="6">
    <location>
        <begin position="183"/>
        <end position="201"/>
    </location>
</feature>
<keyword evidence="3 6" id="KW-0812">Transmembrane</keyword>
<dbReference type="Gene3D" id="1.20.1250.20">
    <property type="entry name" value="MFS general substrate transporter like domains"/>
    <property type="match status" value="2"/>
</dbReference>